<gene>
    <name evidence="10" type="primary">LOC101496073</name>
</gene>
<dbReference type="RefSeq" id="XP_004513778.1">
    <property type="nucleotide sequence ID" value="XM_004513721.3"/>
</dbReference>
<dbReference type="Pfam" id="PF00931">
    <property type="entry name" value="NB-ARC"/>
    <property type="match status" value="1"/>
</dbReference>
<keyword evidence="4" id="KW-0067">ATP-binding</keyword>
<dbReference type="OrthoDB" id="2018467at2759"/>
<feature type="domain" description="Disease resistance N-terminal" evidence="6">
    <location>
        <begin position="11"/>
        <end position="96"/>
    </location>
</feature>
<evidence type="ECO:0000256" key="4">
    <source>
        <dbReference type="ARBA" id="ARBA00022840"/>
    </source>
</evidence>
<reference evidence="10" key="1">
    <citation type="submission" date="2025-08" db="UniProtKB">
        <authorList>
            <consortium name="RefSeq"/>
        </authorList>
    </citation>
    <scope>IDENTIFICATION</scope>
    <source>
        <tissue evidence="10">Etiolated seedlings</tissue>
    </source>
</reference>
<evidence type="ECO:0000256" key="3">
    <source>
        <dbReference type="ARBA" id="ARBA00022821"/>
    </source>
</evidence>
<protein>
    <submittedName>
        <fullName evidence="10">Disease resistance protein RGA3</fullName>
    </submittedName>
</protein>
<evidence type="ECO:0000259" key="7">
    <source>
        <dbReference type="Pfam" id="PF23559"/>
    </source>
</evidence>
<keyword evidence="1" id="KW-0677">Repeat</keyword>
<evidence type="ECO:0000259" key="5">
    <source>
        <dbReference type="Pfam" id="PF00931"/>
    </source>
</evidence>
<dbReference type="Pfam" id="PF23598">
    <property type="entry name" value="LRR_14"/>
    <property type="match status" value="1"/>
</dbReference>
<evidence type="ECO:0000313" key="10">
    <source>
        <dbReference type="RefSeq" id="XP_004513778.1"/>
    </source>
</evidence>
<dbReference type="GO" id="GO:0006952">
    <property type="term" value="P:defense response"/>
    <property type="evidence" value="ECO:0007669"/>
    <property type="project" value="UniProtKB-KW"/>
</dbReference>
<dbReference type="Gene3D" id="3.40.50.300">
    <property type="entry name" value="P-loop containing nucleotide triphosphate hydrolases"/>
    <property type="match status" value="1"/>
</dbReference>
<dbReference type="eggNOG" id="KOG4658">
    <property type="taxonomic scope" value="Eukaryota"/>
</dbReference>
<dbReference type="KEGG" id="cam:101496073"/>
<dbReference type="Pfam" id="PF23559">
    <property type="entry name" value="WHD_DRP"/>
    <property type="match status" value="1"/>
</dbReference>
<dbReference type="Gene3D" id="1.10.8.430">
    <property type="entry name" value="Helical domain of apoptotic protease-activating factors"/>
    <property type="match status" value="1"/>
</dbReference>
<evidence type="ECO:0000256" key="2">
    <source>
        <dbReference type="ARBA" id="ARBA00022741"/>
    </source>
</evidence>
<accession>A0A1S2Z2D6</accession>
<dbReference type="Gene3D" id="1.20.5.4130">
    <property type="match status" value="1"/>
</dbReference>
<evidence type="ECO:0000313" key="9">
    <source>
        <dbReference type="Proteomes" id="UP000087171"/>
    </source>
</evidence>
<dbReference type="GO" id="GO:0005524">
    <property type="term" value="F:ATP binding"/>
    <property type="evidence" value="ECO:0007669"/>
    <property type="project" value="UniProtKB-KW"/>
</dbReference>
<name>A0A1S2Z2D6_CICAR</name>
<dbReference type="Pfam" id="PF18052">
    <property type="entry name" value="Rx_N"/>
    <property type="match status" value="1"/>
</dbReference>
<dbReference type="PANTHER" id="PTHR36766:SF61">
    <property type="entry name" value="NB-ARC DOMAIN DISEASE RESISTANCE PROTEIN"/>
    <property type="match status" value="1"/>
</dbReference>
<dbReference type="AlphaFoldDB" id="A0A1S2Z2D6"/>
<dbReference type="FunFam" id="3.40.50.300:FF:001091">
    <property type="entry name" value="Probable disease resistance protein At1g61300"/>
    <property type="match status" value="1"/>
</dbReference>
<feature type="domain" description="Disease resistance protein winged helix" evidence="7">
    <location>
        <begin position="437"/>
        <end position="507"/>
    </location>
</feature>
<evidence type="ECO:0000256" key="1">
    <source>
        <dbReference type="ARBA" id="ARBA00022737"/>
    </source>
</evidence>
<dbReference type="Gene3D" id="3.80.10.10">
    <property type="entry name" value="Ribonuclease Inhibitor"/>
    <property type="match status" value="2"/>
</dbReference>
<dbReference type="CDD" id="cd14798">
    <property type="entry name" value="RX-CC_like"/>
    <property type="match status" value="1"/>
</dbReference>
<evidence type="ECO:0000259" key="8">
    <source>
        <dbReference type="Pfam" id="PF23598"/>
    </source>
</evidence>
<keyword evidence="9" id="KW-1185">Reference proteome</keyword>
<dbReference type="GO" id="GO:0043531">
    <property type="term" value="F:ADP binding"/>
    <property type="evidence" value="ECO:0007669"/>
    <property type="project" value="InterPro"/>
</dbReference>
<feature type="domain" description="NB-ARC" evidence="5">
    <location>
        <begin position="171"/>
        <end position="351"/>
    </location>
</feature>
<dbReference type="GO" id="GO:0051707">
    <property type="term" value="P:response to other organism"/>
    <property type="evidence" value="ECO:0007669"/>
    <property type="project" value="UniProtKB-ARBA"/>
</dbReference>
<dbReference type="SUPFAM" id="SSF52058">
    <property type="entry name" value="L domain-like"/>
    <property type="match status" value="1"/>
</dbReference>
<feature type="domain" description="Disease resistance R13L4/SHOC-2-like LRR" evidence="8">
    <location>
        <begin position="551"/>
        <end position="777"/>
    </location>
</feature>
<keyword evidence="3" id="KW-0611">Plant defense</keyword>
<organism evidence="9 10">
    <name type="scientific">Cicer arietinum</name>
    <name type="common">Chickpea</name>
    <name type="synonym">Garbanzo</name>
    <dbReference type="NCBI Taxonomy" id="3827"/>
    <lineage>
        <taxon>Eukaryota</taxon>
        <taxon>Viridiplantae</taxon>
        <taxon>Streptophyta</taxon>
        <taxon>Embryophyta</taxon>
        <taxon>Tracheophyta</taxon>
        <taxon>Spermatophyta</taxon>
        <taxon>Magnoliopsida</taxon>
        <taxon>eudicotyledons</taxon>
        <taxon>Gunneridae</taxon>
        <taxon>Pentapetalae</taxon>
        <taxon>rosids</taxon>
        <taxon>fabids</taxon>
        <taxon>Fabales</taxon>
        <taxon>Fabaceae</taxon>
        <taxon>Papilionoideae</taxon>
        <taxon>50 kb inversion clade</taxon>
        <taxon>NPAAA clade</taxon>
        <taxon>Hologalegina</taxon>
        <taxon>IRL clade</taxon>
        <taxon>Cicereae</taxon>
        <taxon>Cicer</taxon>
    </lineage>
</organism>
<dbReference type="SUPFAM" id="SSF52540">
    <property type="entry name" value="P-loop containing nucleoside triphosphate hydrolases"/>
    <property type="match status" value="1"/>
</dbReference>
<dbReference type="InterPro" id="IPR027417">
    <property type="entry name" value="P-loop_NTPase"/>
</dbReference>
<proteinExistence type="predicted"/>
<dbReference type="PaxDb" id="3827-XP_004513778.1"/>
<dbReference type="PRINTS" id="PR00364">
    <property type="entry name" value="DISEASERSIST"/>
</dbReference>
<keyword evidence="2" id="KW-0547">Nucleotide-binding</keyword>
<dbReference type="InterPro" id="IPR041118">
    <property type="entry name" value="Rx_N"/>
</dbReference>
<dbReference type="Proteomes" id="UP000087171">
    <property type="component" value="Unplaced"/>
</dbReference>
<dbReference type="InterPro" id="IPR002182">
    <property type="entry name" value="NB-ARC"/>
</dbReference>
<dbReference type="GeneID" id="101496073"/>
<sequence>MAESLLFGLAESFIGKIASRAVEEASLALGVYDDMQEIKNTVTLIKAVLLDAEQKERQNQELRVWLRQIKRVVSDAEDVVDDFECEALRKHVVNSSGSIRRKVRRIFSSSNPLVYRLRMAHQIKNVRDRLDKVAADRLKFGLQINHNDNRVVETRELTHSNVIDSDVIGREPDKQKIIDLLLQNDGDKSLSVIPIVGIGGLGKTTLAKCVFNDKSVVESFPLKMWVCVSDDFELKHLLVKILNSASVSNNNPIHHENFKIFDVEQLQNHIKNALAGHKFLLVLDDVWNEDRVKWEELKDIIQVIVGSQGSKVVVTTRSHIVADVMGTHSSHFLQGLSGDDSLSAFVKWAFKVGEGENYPELMEIGKEIVQKCGGLPLALRTLGSSLFLKFDIDDWKFVRDNEIWNLSQKKDDILPAIKLSYDRLPSYLKRCFACFSLFVKGYQLDSLSVTAIWEALGFLPSPKKGKGVADVGNQILHELRSRSFLQDFVDYGNGCEFKLHDLVHDLALYVAGDEFQLLKFRSESIFEDVLHLSLITNNDDLFGLTQIPTRLRSIIFPSGANNETFLNTMLSRCKFLRILTLANSRYESLPRSIGKLKHLRYLNLENNIELESLPDALCKLQNLHTLKLNGCINLKRLPNEIGNLISLRQLHITTKQSNFPNKEIAKLTSLEILSVRHCDNLDLLFEGIQLPNLKFLDIAYCENLRSLPHHVVLNLEGLLITECNKMKLSLDHDSYIPNLRLKLLSLEYLPQLVVLPQWLQGCAKTLQTLALENCYNLHELPMWLSTFISLKTLSLENCPRLVLIPNDVHHLKNLDYVKIKGCVELCKSYHPKDGINWHKISHIKQVIILPELEN</sequence>
<dbReference type="InterPro" id="IPR032675">
    <property type="entry name" value="LRR_dom_sf"/>
</dbReference>
<dbReference type="InterPro" id="IPR042197">
    <property type="entry name" value="Apaf_helical"/>
</dbReference>
<dbReference type="InterPro" id="IPR055414">
    <property type="entry name" value="LRR_R13L4/SHOC2-like"/>
</dbReference>
<dbReference type="PANTHER" id="PTHR36766">
    <property type="entry name" value="PLANT BROAD-SPECTRUM MILDEW RESISTANCE PROTEIN RPW8"/>
    <property type="match status" value="1"/>
</dbReference>
<dbReference type="InterPro" id="IPR038005">
    <property type="entry name" value="RX-like_CC"/>
</dbReference>
<evidence type="ECO:0000259" key="6">
    <source>
        <dbReference type="Pfam" id="PF18052"/>
    </source>
</evidence>
<dbReference type="InterPro" id="IPR058922">
    <property type="entry name" value="WHD_DRP"/>
</dbReference>